<feature type="domain" description="Peptidase M4" evidence="11">
    <location>
        <begin position="333"/>
        <end position="385"/>
    </location>
</feature>
<dbReference type="AlphaFoldDB" id="A0A7W9MT24"/>
<dbReference type="GO" id="GO:0046872">
    <property type="term" value="F:metal ion binding"/>
    <property type="evidence" value="ECO:0007669"/>
    <property type="project" value="UniProtKB-KW"/>
</dbReference>
<evidence type="ECO:0000256" key="8">
    <source>
        <dbReference type="PIRSR" id="PIRSR623612-1"/>
    </source>
</evidence>
<dbReference type="InterPro" id="IPR023612">
    <property type="entry name" value="Peptidase_M4"/>
</dbReference>
<sequence>MKARTWLAGLAAGAVSLTLVAPGMASSAPVQEQATAKSPEVRTLETPKAGGAGLVTKRDATGRAHSVRPATPLKAPASVSAKAGKSATSKPDAAAVAKAQVTAVAPYFGARPADLVAETSTLSEYGSQTRFQQVIDGVQVYGGEIVTSLDKSGALEAANGEVALATYGSFPAADKADAAKTTAQNAAVQAVSTRGKLDAGKLTAKLQGPRWFDLGLVTRQPGSAALPVYLYDVTGPGDVRWQAIVHASGQTLLAWDMAEHLNRVVCDANRTVIQTGAEDVRCGTVFQSSRAEGEAPSAVQDVNQVYEYFGDTSDTYASLGTDLTELIGVDYGDGKGKALRGTVRICVDGGCPYANAFWNGEQMAFGEGVSTDDVTGHELTHGVTQHTSGLAYLWEAGAINESFSDILGEFVDLTNGSADDTAANRWQIGEGSSLGVIRSMSDPAKFNDPDRMRSANWFDDEFFQDNGGVHFNSGVGNKAAYLIADGGAFNGQKMLGIGLARSEVLWHETQKVLTSGADYGDLAEGLRSTCAKLAKKKQRPISGQGMTKADCAQVELGIKATEMDFEPAVGKPAQAPVCDTTGAKAKNLFKTSFAEYPDGKIVRGEGWVLGKGEGLEGSLVDTSYSQDGDDSMLGVVTDPEGSISLQTANGTKIKNAKTYLRFTHAYNFYNVFIIFGVRTGTATLEYSDNGGATWKDTAPLTWKNGPTLDPNFSDDTVAAWHGNSGGWETSRLDLSEFTGKQLKFRWTGHGKDFADLIPGNWWLDNATIYNCSK</sequence>
<evidence type="ECO:0000256" key="2">
    <source>
        <dbReference type="ARBA" id="ARBA00022670"/>
    </source>
</evidence>
<name>A0A7W9MT24_9ACTN</name>
<evidence type="ECO:0000259" key="13">
    <source>
        <dbReference type="Pfam" id="PF07504"/>
    </source>
</evidence>
<evidence type="ECO:0000313" key="14">
    <source>
        <dbReference type="EMBL" id="MBB5835184.1"/>
    </source>
</evidence>
<keyword evidence="7 14" id="KW-0482">Metalloprotease</keyword>
<evidence type="ECO:0000259" key="12">
    <source>
        <dbReference type="Pfam" id="PF02868"/>
    </source>
</evidence>
<feature type="chain" id="PRO_5031384320" evidence="10">
    <location>
        <begin position="28"/>
        <end position="773"/>
    </location>
</feature>
<dbReference type="PANTHER" id="PTHR33794:SF1">
    <property type="entry name" value="BACILLOLYSIN"/>
    <property type="match status" value="1"/>
</dbReference>
<feature type="domain" description="Peptidase M4 C-terminal" evidence="12">
    <location>
        <begin position="388"/>
        <end position="535"/>
    </location>
</feature>
<evidence type="ECO:0000256" key="5">
    <source>
        <dbReference type="ARBA" id="ARBA00022801"/>
    </source>
</evidence>
<dbReference type="InterPro" id="IPR027268">
    <property type="entry name" value="Peptidase_M4/M1_CTD_sf"/>
</dbReference>
<evidence type="ECO:0000313" key="15">
    <source>
        <dbReference type="Proteomes" id="UP000549971"/>
    </source>
</evidence>
<keyword evidence="2 14" id="KW-0645">Protease</keyword>
<dbReference type="Gene3D" id="2.60.120.260">
    <property type="entry name" value="Galactose-binding domain-like"/>
    <property type="match status" value="1"/>
</dbReference>
<dbReference type="Gene3D" id="3.10.170.10">
    <property type="match status" value="1"/>
</dbReference>
<dbReference type="Pfam" id="PF07504">
    <property type="entry name" value="FTP"/>
    <property type="match status" value="1"/>
</dbReference>
<dbReference type="InterPro" id="IPR013856">
    <property type="entry name" value="Peptidase_M4_domain"/>
</dbReference>
<dbReference type="SUPFAM" id="SSF55486">
    <property type="entry name" value="Metalloproteases ('zincins'), catalytic domain"/>
    <property type="match status" value="1"/>
</dbReference>
<keyword evidence="6" id="KW-0862">Zinc</keyword>
<keyword evidence="3" id="KW-0479">Metal-binding</keyword>
<organism evidence="14 15">
    <name type="scientific">Kribbella italica</name>
    <dbReference type="NCBI Taxonomy" id="1540520"/>
    <lineage>
        <taxon>Bacteria</taxon>
        <taxon>Bacillati</taxon>
        <taxon>Actinomycetota</taxon>
        <taxon>Actinomycetes</taxon>
        <taxon>Propionibacteriales</taxon>
        <taxon>Kribbellaceae</taxon>
        <taxon>Kribbella</taxon>
    </lineage>
</organism>
<feature type="region of interest" description="Disordered" evidence="9">
    <location>
        <begin position="60"/>
        <end position="86"/>
    </location>
</feature>
<dbReference type="InterPro" id="IPR011096">
    <property type="entry name" value="FTP_domain"/>
</dbReference>
<dbReference type="GO" id="GO:0006508">
    <property type="term" value="P:proteolysis"/>
    <property type="evidence" value="ECO:0007669"/>
    <property type="project" value="UniProtKB-KW"/>
</dbReference>
<gene>
    <name evidence="14" type="ORF">HDA39_001918</name>
</gene>
<dbReference type="Gene3D" id="1.10.390.10">
    <property type="entry name" value="Neutral Protease Domain 2"/>
    <property type="match status" value="1"/>
</dbReference>
<evidence type="ECO:0000256" key="4">
    <source>
        <dbReference type="ARBA" id="ARBA00022729"/>
    </source>
</evidence>
<dbReference type="PRINTS" id="PR00730">
    <property type="entry name" value="THERMOLYSIN"/>
</dbReference>
<dbReference type="InterPro" id="IPR050728">
    <property type="entry name" value="Zinc_Metalloprotease_M4"/>
</dbReference>
<evidence type="ECO:0000256" key="1">
    <source>
        <dbReference type="ARBA" id="ARBA00009388"/>
    </source>
</evidence>
<evidence type="ECO:0000259" key="11">
    <source>
        <dbReference type="Pfam" id="PF01447"/>
    </source>
</evidence>
<evidence type="ECO:0000256" key="6">
    <source>
        <dbReference type="ARBA" id="ARBA00022833"/>
    </source>
</evidence>
<dbReference type="InterPro" id="IPR001570">
    <property type="entry name" value="Peptidase_M4_C_domain"/>
</dbReference>
<dbReference type="Proteomes" id="UP000549971">
    <property type="component" value="Unassembled WGS sequence"/>
</dbReference>
<dbReference type="RefSeq" id="WP_184794863.1">
    <property type="nucleotide sequence ID" value="NZ_JACHMY010000001.1"/>
</dbReference>
<dbReference type="CDD" id="cd09597">
    <property type="entry name" value="M4_TLP"/>
    <property type="match status" value="1"/>
</dbReference>
<feature type="active site" description="Proton donor" evidence="8">
    <location>
        <position position="470"/>
    </location>
</feature>
<feature type="active site" evidence="8">
    <location>
        <position position="378"/>
    </location>
</feature>
<proteinExistence type="inferred from homology"/>
<evidence type="ECO:0000256" key="10">
    <source>
        <dbReference type="SAM" id="SignalP"/>
    </source>
</evidence>
<comment type="similarity">
    <text evidence="1">Belongs to the peptidase M4 family.</text>
</comment>
<dbReference type="GO" id="GO:0004222">
    <property type="term" value="F:metalloendopeptidase activity"/>
    <property type="evidence" value="ECO:0007669"/>
    <property type="project" value="InterPro"/>
</dbReference>
<dbReference type="Pfam" id="PF01447">
    <property type="entry name" value="Peptidase_M4"/>
    <property type="match status" value="1"/>
</dbReference>
<evidence type="ECO:0000256" key="3">
    <source>
        <dbReference type="ARBA" id="ARBA00022723"/>
    </source>
</evidence>
<feature type="signal peptide" evidence="10">
    <location>
        <begin position="1"/>
        <end position="27"/>
    </location>
</feature>
<feature type="domain" description="FTP" evidence="13">
    <location>
        <begin position="129"/>
        <end position="162"/>
    </location>
</feature>
<keyword evidence="5" id="KW-0378">Hydrolase</keyword>
<comment type="caution">
    <text evidence="14">The sequence shown here is derived from an EMBL/GenBank/DDBJ whole genome shotgun (WGS) entry which is preliminary data.</text>
</comment>
<evidence type="ECO:0000256" key="9">
    <source>
        <dbReference type="SAM" id="MobiDB-lite"/>
    </source>
</evidence>
<dbReference type="PANTHER" id="PTHR33794">
    <property type="entry name" value="BACILLOLYSIN"/>
    <property type="match status" value="1"/>
</dbReference>
<keyword evidence="15" id="KW-1185">Reference proteome</keyword>
<reference evidence="14 15" key="1">
    <citation type="submission" date="2020-08" db="EMBL/GenBank/DDBJ databases">
        <title>Sequencing the genomes of 1000 actinobacteria strains.</title>
        <authorList>
            <person name="Klenk H.-P."/>
        </authorList>
    </citation>
    <scope>NUCLEOTIDE SEQUENCE [LARGE SCALE GENOMIC DNA]</scope>
    <source>
        <strain evidence="14 15">DSM 28967</strain>
    </source>
</reference>
<protein>
    <submittedName>
        <fullName evidence="14">Zn-dependent metalloprotease</fullName>
    </submittedName>
</protein>
<evidence type="ECO:0000256" key="7">
    <source>
        <dbReference type="ARBA" id="ARBA00023049"/>
    </source>
</evidence>
<dbReference type="EMBL" id="JACHMY010000001">
    <property type="protein sequence ID" value="MBB5835184.1"/>
    <property type="molecule type" value="Genomic_DNA"/>
</dbReference>
<dbReference type="Pfam" id="PF02868">
    <property type="entry name" value="Peptidase_M4_C"/>
    <property type="match status" value="1"/>
</dbReference>
<dbReference type="Gene3D" id="3.10.450.490">
    <property type="match status" value="1"/>
</dbReference>
<accession>A0A7W9MT24</accession>
<keyword evidence="4 10" id="KW-0732">Signal</keyword>